<keyword evidence="3" id="KW-1185">Reference proteome</keyword>
<keyword evidence="1" id="KW-1133">Transmembrane helix</keyword>
<feature type="transmembrane region" description="Helical" evidence="1">
    <location>
        <begin position="24"/>
        <end position="45"/>
    </location>
</feature>
<dbReference type="Proteomes" id="UP001432027">
    <property type="component" value="Unassembled WGS sequence"/>
</dbReference>
<evidence type="ECO:0000313" key="3">
    <source>
        <dbReference type="Proteomes" id="UP001432027"/>
    </source>
</evidence>
<evidence type="ECO:0000313" key="2">
    <source>
        <dbReference type="EMBL" id="GMS95725.1"/>
    </source>
</evidence>
<keyword evidence="1" id="KW-0812">Transmembrane</keyword>
<reference evidence="2" key="1">
    <citation type="submission" date="2023-10" db="EMBL/GenBank/DDBJ databases">
        <title>Genome assembly of Pristionchus species.</title>
        <authorList>
            <person name="Yoshida K."/>
            <person name="Sommer R.J."/>
        </authorList>
    </citation>
    <scope>NUCLEOTIDE SEQUENCE</scope>
    <source>
        <strain evidence="2">RS0144</strain>
    </source>
</reference>
<keyword evidence="1" id="KW-0472">Membrane</keyword>
<comment type="caution">
    <text evidence="2">The sequence shown here is derived from an EMBL/GenBank/DDBJ whole genome shotgun (WGS) entry which is preliminary data.</text>
</comment>
<organism evidence="2 3">
    <name type="scientific">Pristionchus entomophagus</name>
    <dbReference type="NCBI Taxonomy" id="358040"/>
    <lineage>
        <taxon>Eukaryota</taxon>
        <taxon>Metazoa</taxon>
        <taxon>Ecdysozoa</taxon>
        <taxon>Nematoda</taxon>
        <taxon>Chromadorea</taxon>
        <taxon>Rhabditida</taxon>
        <taxon>Rhabditina</taxon>
        <taxon>Diplogasteromorpha</taxon>
        <taxon>Diplogasteroidea</taxon>
        <taxon>Neodiplogasteridae</taxon>
        <taxon>Pristionchus</taxon>
    </lineage>
</organism>
<sequence length="87" mass="9538">MVLYLTSAINCSYNLKSLDLNRTIVSTLYPVFISSLTLLLNSSFFVDGGNVSSIFSILVFTSFCKLGMTPSKMSSSAIYLRISSYSP</sequence>
<evidence type="ECO:0000256" key="1">
    <source>
        <dbReference type="SAM" id="Phobius"/>
    </source>
</evidence>
<accession>A0AAV5TMV8</accession>
<gene>
    <name evidence="2" type="ORF">PENTCL1PPCAC_17900</name>
</gene>
<evidence type="ECO:0008006" key="4">
    <source>
        <dbReference type="Google" id="ProtNLM"/>
    </source>
</evidence>
<dbReference type="EMBL" id="BTSX01000004">
    <property type="protein sequence ID" value="GMS95725.1"/>
    <property type="molecule type" value="Genomic_DNA"/>
</dbReference>
<protein>
    <recommendedName>
        <fullName evidence="4">G protein-coupled receptor</fullName>
    </recommendedName>
</protein>
<name>A0AAV5TMV8_9BILA</name>
<dbReference type="AlphaFoldDB" id="A0AAV5TMV8"/>
<feature type="non-terminal residue" evidence="2">
    <location>
        <position position="87"/>
    </location>
</feature>
<proteinExistence type="predicted"/>